<organism evidence="1 2">
    <name type="scientific">Alicyclobacillus sacchari</name>
    <dbReference type="NCBI Taxonomy" id="392010"/>
    <lineage>
        <taxon>Bacteria</taxon>
        <taxon>Bacillati</taxon>
        <taxon>Bacillota</taxon>
        <taxon>Bacilli</taxon>
        <taxon>Bacillales</taxon>
        <taxon>Alicyclobacillaceae</taxon>
        <taxon>Alicyclobacillus</taxon>
    </lineage>
</organism>
<keyword evidence="2" id="KW-1185">Reference proteome</keyword>
<comment type="caution">
    <text evidence="1">The sequence shown here is derived from an EMBL/GenBank/DDBJ whole genome shotgun (WGS) entry which is preliminary data.</text>
</comment>
<evidence type="ECO:0000313" key="2">
    <source>
        <dbReference type="Proteomes" id="UP000294581"/>
    </source>
</evidence>
<name>A0A4R8L8D9_9BACL</name>
<gene>
    <name evidence="1" type="ORF">C7445_1286</name>
</gene>
<evidence type="ECO:0000313" key="1">
    <source>
        <dbReference type="EMBL" id="TDY38981.1"/>
    </source>
</evidence>
<reference evidence="1 2" key="1">
    <citation type="submission" date="2019-03" db="EMBL/GenBank/DDBJ databases">
        <title>Genomic Encyclopedia of Type Strains, Phase IV (KMG-IV): sequencing the most valuable type-strain genomes for metagenomic binning, comparative biology and taxonomic classification.</title>
        <authorList>
            <person name="Goeker M."/>
        </authorList>
    </citation>
    <scope>NUCLEOTIDE SEQUENCE [LARGE SCALE GENOMIC DNA]</scope>
    <source>
        <strain evidence="1 2">DSM 17974</strain>
    </source>
</reference>
<dbReference type="RefSeq" id="WP_134161229.1">
    <property type="nucleotide sequence ID" value="NZ_SORF01000028.1"/>
</dbReference>
<sequence>MPQDIHKRNFDVTKNQLAHDLTIVKLLRSGKTSTDTSLLYDEYLEELQYTKAVIEDKTRYEVNYTEPVSFPDDED</sequence>
<proteinExistence type="predicted"/>
<accession>A0A4R8L8D9</accession>
<dbReference type="AlphaFoldDB" id="A0A4R8L8D9"/>
<dbReference type="Proteomes" id="UP000294581">
    <property type="component" value="Unassembled WGS sequence"/>
</dbReference>
<dbReference type="EMBL" id="SORF01000028">
    <property type="protein sequence ID" value="TDY38981.1"/>
    <property type="molecule type" value="Genomic_DNA"/>
</dbReference>
<protein>
    <submittedName>
        <fullName evidence="1">Uncharacterized protein</fullName>
    </submittedName>
</protein>